<feature type="transmembrane region" description="Helical" evidence="3">
    <location>
        <begin position="107"/>
        <end position="125"/>
    </location>
</feature>
<dbReference type="EMBL" id="JBHLUU010000119">
    <property type="protein sequence ID" value="MFC0477282.1"/>
    <property type="molecule type" value="Genomic_DNA"/>
</dbReference>
<keyword evidence="3" id="KW-1133">Transmembrane helix</keyword>
<keyword evidence="3" id="KW-0812">Transmembrane</keyword>
<dbReference type="InterPro" id="IPR002656">
    <property type="entry name" value="Acyl_transf_3_dom"/>
</dbReference>
<dbReference type="Pfam" id="PF01757">
    <property type="entry name" value="Acyl_transf_3"/>
    <property type="match status" value="1"/>
</dbReference>
<feature type="transmembrane region" description="Helical" evidence="3">
    <location>
        <begin position="254"/>
        <end position="273"/>
    </location>
</feature>
<keyword evidence="5" id="KW-0808">Transferase</keyword>
<feature type="transmembrane region" description="Helical" evidence="3">
    <location>
        <begin position="70"/>
        <end position="92"/>
    </location>
</feature>
<evidence type="ECO:0000313" key="5">
    <source>
        <dbReference type="EMBL" id="MFC0477282.1"/>
    </source>
</evidence>
<evidence type="ECO:0000259" key="4">
    <source>
        <dbReference type="Pfam" id="PF01757"/>
    </source>
</evidence>
<feature type="transmembrane region" description="Helical" evidence="3">
    <location>
        <begin position="132"/>
        <end position="149"/>
    </location>
</feature>
<dbReference type="GO" id="GO:0016746">
    <property type="term" value="F:acyltransferase activity"/>
    <property type="evidence" value="ECO:0007669"/>
    <property type="project" value="UniProtKB-KW"/>
</dbReference>
<proteinExistence type="inferred from homology"/>
<protein>
    <submittedName>
        <fullName evidence="5">Acyltransferase family protein</fullName>
    </submittedName>
</protein>
<dbReference type="Proteomes" id="UP001589738">
    <property type="component" value="Unassembled WGS sequence"/>
</dbReference>
<dbReference type="PANTHER" id="PTHR37312:SF1">
    <property type="entry name" value="MEMBRANE-BOUND ACYLTRANSFERASE YKRP-RELATED"/>
    <property type="match status" value="1"/>
</dbReference>
<name>A0ABV6KVC4_9BACI</name>
<reference evidence="5 6" key="1">
    <citation type="submission" date="2024-09" db="EMBL/GenBank/DDBJ databases">
        <authorList>
            <person name="Sun Q."/>
            <person name="Mori K."/>
        </authorList>
    </citation>
    <scope>NUCLEOTIDE SEQUENCE [LARGE SCALE GENOMIC DNA]</scope>
    <source>
        <strain evidence="5 6">CGMCC 1.9126</strain>
    </source>
</reference>
<feature type="transmembrane region" description="Helical" evidence="3">
    <location>
        <begin position="224"/>
        <end position="247"/>
    </location>
</feature>
<comment type="caution">
    <text evidence="5">The sequence shown here is derived from an EMBL/GenBank/DDBJ whole genome shotgun (WGS) entry which is preliminary data.</text>
</comment>
<feature type="transmembrane region" description="Helical" evidence="3">
    <location>
        <begin position="285"/>
        <end position="306"/>
    </location>
</feature>
<feature type="domain" description="Acyltransferase 3" evidence="4">
    <location>
        <begin position="7"/>
        <end position="306"/>
    </location>
</feature>
<accession>A0ABV6KVC4</accession>
<dbReference type="PANTHER" id="PTHR37312">
    <property type="entry name" value="MEMBRANE-BOUND ACYLTRANSFERASE YKRP-RELATED"/>
    <property type="match status" value="1"/>
</dbReference>
<comment type="subcellular location">
    <subcellularLocation>
        <location evidence="1">Membrane</location>
    </subcellularLocation>
</comment>
<keyword evidence="3" id="KW-0472">Membrane</keyword>
<organism evidence="5 6">
    <name type="scientific">Robertmurraya beringensis</name>
    <dbReference type="NCBI Taxonomy" id="641660"/>
    <lineage>
        <taxon>Bacteria</taxon>
        <taxon>Bacillati</taxon>
        <taxon>Bacillota</taxon>
        <taxon>Bacilli</taxon>
        <taxon>Bacillales</taxon>
        <taxon>Bacillaceae</taxon>
        <taxon>Robertmurraya</taxon>
    </lineage>
</organism>
<gene>
    <name evidence="5" type="ORF">ACFFHF_18955</name>
</gene>
<evidence type="ECO:0000313" key="6">
    <source>
        <dbReference type="Proteomes" id="UP001589738"/>
    </source>
</evidence>
<feature type="transmembrane region" description="Helical" evidence="3">
    <location>
        <begin position="41"/>
        <end position="58"/>
    </location>
</feature>
<dbReference type="RefSeq" id="WP_377058815.1">
    <property type="nucleotide sequence ID" value="NZ_JBHLUU010000119.1"/>
</dbReference>
<feature type="transmembrane region" description="Helical" evidence="3">
    <location>
        <begin position="184"/>
        <end position="204"/>
    </location>
</feature>
<evidence type="ECO:0000256" key="3">
    <source>
        <dbReference type="SAM" id="Phobius"/>
    </source>
</evidence>
<feature type="transmembrane region" description="Helical" evidence="3">
    <location>
        <begin position="12"/>
        <end position="29"/>
    </location>
</feature>
<keyword evidence="5" id="KW-0012">Acyltransferase</keyword>
<evidence type="ECO:0000256" key="1">
    <source>
        <dbReference type="ARBA" id="ARBA00004370"/>
    </source>
</evidence>
<keyword evidence="6" id="KW-1185">Reference proteome</keyword>
<sequence>MKKRDFYFDNAKFILIFFVVFGHLIQSFIQDHYTVYTLYKTIYTFHMPAFILISGYFAKGFEKEGYLRKISFKLIIPYLIFQLIYSIFYFFLDSKETFVMDPFDPHWSLWFLISLFFWNLFLFAFTKVNRKIALMLAVILSLLVGYVDWMTNYLSLSRTFVFFPLFLLGFYLKKEHFKILSSTPYRVASLILFAIVFTGFFVAPDMNYQWLFGSKPYEALGAEIYTAPIMRFGLLLLSTMLVLAFFSLIPKRQLFFTPFGKNTLYVYLLHGFIVQPFRQSDVQDYFYNVETFFLLLLISFVITVLLSSKLFTTFAQPLIELKMSRLRQFVTRFHKHIEKRKLSH</sequence>
<comment type="similarity">
    <text evidence="2">Belongs to the acyltransferase 3 family.</text>
</comment>
<feature type="transmembrane region" description="Helical" evidence="3">
    <location>
        <begin position="155"/>
        <end position="172"/>
    </location>
</feature>
<evidence type="ECO:0000256" key="2">
    <source>
        <dbReference type="ARBA" id="ARBA00007400"/>
    </source>
</evidence>
<dbReference type="InterPro" id="IPR052734">
    <property type="entry name" value="Nod_factor_acetyltransferase"/>
</dbReference>